<protein>
    <submittedName>
        <fullName evidence="1">Uncharacterized protein</fullName>
    </submittedName>
</protein>
<organism evidence="1">
    <name type="scientific">Populus trichocarpa</name>
    <name type="common">Western balsam poplar</name>
    <name type="synonym">Populus balsamifera subsp. trichocarpa</name>
    <dbReference type="NCBI Taxonomy" id="3694"/>
    <lineage>
        <taxon>Eukaryota</taxon>
        <taxon>Viridiplantae</taxon>
        <taxon>Streptophyta</taxon>
        <taxon>Embryophyta</taxon>
        <taxon>Tracheophyta</taxon>
        <taxon>Spermatophyta</taxon>
        <taxon>Magnoliopsida</taxon>
        <taxon>eudicotyledons</taxon>
        <taxon>Gunneridae</taxon>
        <taxon>Pentapetalae</taxon>
        <taxon>rosids</taxon>
        <taxon>fabids</taxon>
        <taxon>Malpighiales</taxon>
        <taxon>Salicaceae</taxon>
        <taxon>Saliceae</taxon>
        <taxon>Populus</taxon>
    </lineage>
</organism>
<proteinExistence type="evidence at transcript level"/>
<evidence type="ECO:0000313" key="1">
    <source>
        <dbReference type="EMBL" id="ABK92839.1"/>
    </source>
</evidence>
<reference evidence="1" key="1">
    <citation type="journal article" date="2008" name="BMC Genomics">
        <title>Analysis of 4,664 high-quality sequence-finished poplar full-length cDNA clones and their utility for the discovery of genes responding to insect feeding.</title>
        <authorList>
            <person name="Ralph S.G."/>
            <person name="Chun H.J."/>
            <person name="Cooper D."/>
            <person name="Kirkpatrick R."/>
            <person name="Kolosova N."/>
            <person name="Gunter L."/>
            <person name="Tuskan G.A."/>
            <person name="Douglas C.J."/>
            <person name="Holt R.A."/>
            <person name="Jones S.J."/>
            <person name="Marra M.A."/>
            <person name="Bohlmann J."/>
        </authorList>
    </citation>
    <scope>NUCLEOTIDE SEQUENCE</scope>
    <source>
        <tissue evidence="1">Phloem and cambium</tissue>
    </source>
</reference>
<dbReference type="EMBL" id="EF144607">
    <property type="protein sequence ID" value="ABK92839.1"/>
    <property type="molecule type" value="mRNA"/>
</dbReference>
<name>A9P8Y6_POPTR</name>
<sequence length="36" mass="4318">MSMRPKLVKRVVLLRPRIAGCLISWGRKKKRSLKRR</sequence>
<dbReference type="AlphaFoldDB" id="A9P8Y6"/>
<accession>A9P8Y6</accession>